<evidence type="ECO:0000313" key="12">
    <source>
        <dbReference type="Proteomes" id="UP001732720"/>
    </source>
</evidence>
<dbReference type="CDD" id="cd00272">
    <property type="entry name" value="Chemokine_CC"/>
    <property type="match status" value="1"/>
</dbReference>
<feature type="domain" description="Chemokine interleukin-8-like" evidence="9">
    <location>
        <begin position="30"/>
        <end position="89"/>
    </location>
</feature>
<dbReference type="GO" id="GO:0006954">
    <property type="term" value="P:inflammatory response"/>
    <property type="evidence" value="ECO:0007669"/>
    <property type="project" value="TreeGrafter"/>
</dbReference>
<keyword evidence="7" id="KW-1015">Disulfide bond</keyword>
<comment type="similarity">
    <text evidence="2">Belongs to the intercrine beta (chemokine CC) family.</text>
</comment>
<evidence type="ECO:0000256" key="1">
    <source>
        <dbReference type="ARBA" id="ARBA00004613"/>
    </source>
</evidence>
<dbReference type="PANTHER" id="PTHR12015">
    <property type="entry name" value="SMALL INDUCIBLE CYTOKINE A"/>
    <property type="match status" value="1"/>
</dbReference>
<dbReference type="GO" id="GO:0061844">
    <property type="term" value="P:antimicrobial humoral immune response mediated by antimicrobial peptide"/>
    <property type="evidence" value="ECO:0007669"/>
    <property type="project" value="TreeGrafter"/>
</dbReference>
<dbReference type="Proteomes" id="UP001732720">
    <property type="component" value="Chromosome 6"/>
</dbReference>
<evidence type="ECO:0000313" key="11">
    <source>
        <dbReference type="Ensembl" id="ENSCCNP00000014709.1"/>
    </source>
</evidence>
<evidence type="ECO:0000256" key="7">
    <source>
        <dbReference type="ARBA" id="ARBA00023157"/>
    </source>
</evidence>
<reference evidence="11" key="2">
    <citation type="submission" date="2023-09" db="UniProtKB">
        <authorList>
            <consortium name="Ensembl"/>
        </authorList>
    </citation>
    <scope>IDENTIFICATION</scope>
</reference>
<reference evidence="13" key="3">
    <citation type="submission" date="2025-04" db="UniProtKB">
        <authorList>
            <consortium name="RefSeq"/>
        </authorList>
    </citation>
    <scope>IDENTIFICATION</scope>
    <source>
        <tissue evidence="13">Leukocyte</tissue>
    </source>
</reference>
<dbReference type="RefSeq" id="XP_020017452.1">
    <property type="nucleotide sequence ID" value="XM_020161863.1"/>
</dbReference>
<comment type="subcellular location">
    <subcellularLocation>
        <location evidence="1">Secreted</location>
    </subcellularLocation>
</comment>
<accession>A0A250YMJ6</accession>
<gene>
    <name evidence="10" type="primary">CCL24</name>
    <name evidence="11 13" type="synonym">Ccl24</name>
</gene>
<dbReference type="GO" id="GO:0048020">
    <property type="term" value="F:CCR chemokine receptor binding"/>
    <property type="evidence" value="ECO:0007669"/>
    <property type="project" value="TreeGrafter"/>
</dbReference>
<evidence type="ECO:0000256" key="4">
    <source>
        <dbReference type="ARBA" id="ARBA00022514"/>
    </source>
</evidence>
<evidence type="ECO:0000256" key="3">
    <source>
        <dbReference type="ARBA" id="ARBA00022500"/>
    </source>
</evidence>
<dbReference type="OrthoDB" id="9834099at2759"/>
<organism evidence="10">
    <name type="scientific">Castor canadensis</name>
    <name type="common">American beaver</name>
    <dbReference type="NCBI Taxonomy" id="51338"/>
    <lineage>
        <taxon>Eukaryota</taxon>
        <taxon>Metazoa</taxon>
        <taxon>Chordata</taxon>
        <taxon>Craniata</taxon>
        <taxon>Vertebrata</taxon>
        <taxon>Euteleostomi</taxon>
        <taxon>Mammalia</taxon>
        <taxon>Eutheria</taxon>
        <taxon>Euarchontoglires</taxon>
        <taxon>Glires</taxon>
        <taxon>Rodentia</taxon>
        <taxon>Castorimorpha</taxon>
        <taxon>Castoridae</taxon>
        <taxon>Castor</taxon>
    </lineage>
</organism>
<dbReference type="InterPro" id="IPR039809">
    <property type="entry name" value="Chemokine_b/g/d"/>
</dbReference>
<dbReference type="CTD" id="6369"/>
<dbReference type="GO" id="GO:0030335">
    <property type="term" value="P:positive regulation of cell migration"/>
    <property type="evidence" value="ECO:0007669"/>
    <property type="project" value="TreeGrafter"/>
</dbReference>
<keyword evidence="5" id="KW-0964">Secreted</keyword>
<evidence type="ECO:0000256" key="5">
    <source>
        <dbReference type="ARBA" id="ARBA00022525"/>
    </source>
</evidence>
<dbReference type="GO" id="GO:0008009">
    <property type="term" value="F:chemokine activity"/>
    <property type="evidence" value="ECO:0007669"/>
    <property type="project" value="InterPro"/>
</dbReference>
<keyword evidence="3" id="KW-0145">Chemotaxis</keyword>
<dbReference type="GO" id="GO:0005615">
    <property type="term" value="C:extracellular space"/>
    <property type="evidence" value="ECO:0007669"/>
    <property type="project" value="UniProtKB-KW"/>
</dbReference>
<dbReference type="GO" id="GO:0048245">
    <property type="term" value="P:eosinophil chemotaxis"/>
    <property type="evidence" value="ECO:0007669"/>
    <property type="project" value="TreeGrafter"/>
</dbReference>
<evidence type="ECO:0000256" key="6">
    <source>
        <dbReference type="ARBA" id="ARBA00022729"/>
    </source>
</evidence>
<dbReference type="KEGG" id="ccan:109685146"/>
<dbReference type="EMBL" id="GFFW01004871">
    <property type="protein sequence ID" value="JAW07208.1"/>
    <property type="molecule type" value="Transcribed_RNA"/>
</dbReference>
<evidence type="ECO:0000313" key="13">
    <source>
        <dbReference type="RefSeq" id="XP_020017452.1"/>
    </source>
</evidence>
<keyword evidence="6 8" id="KW-0732">Signal</keyword>
<dbReference type="Ensembl" id="ENSCCNT00000019269.1">
    <property type="protein sequence ID" value="ENSCCNP00000014712.1"/>
    <property type="gene ID" value="ENSCCNG00000015182.1"/>
</dbReference>
<keyword evidence="12" id="KW-1185">Reference proteome</keyword>
<dbReference type="PANTHER" id="PTHR12015:SF100">
    <property type="entry name" value="C-C MOTIF CHEMOKINE 24"/>
    <property type="match status" value="1"/>
</dbReference>
<dbReference type="GO" id="GO:0070098">
    <property type="term" value="P:chemokine-mediated signaling pathway"/>
    <property type="evidence" value="ECO:0007669"/>
    <property type="project" value="TreeGrafter"/>
</dbReference>
<dbReference type="SMART" id="SM00199">
    <property type="entry name" value="SCY"/>
    <property type="match status" value="1"/>
</dbReference>
<evidence type="ECO:0000256" key="8">
    <source>
        <dbReference type="SAM" id="SignalP"/>
    </source>
</evidence>
<feature type="signal peptide" evidence="8">
    <location>
        <begin position="1"/>
        <end position="20"/>
    </location>
</feature>
<dbReference type="InterPro" id="IPR036048">
    <property type="entry name" value="Interleukin_8-like_sf"/>
</dbReference>
<dbReference type="Ensembl" id="ENSCCNT00000019263.1">
    <property type="protein sequence ID" value="ENSCCNP00000014709.1"/>
    <property type="gene ID" value="ENSCCNG00000015182.1"/>
</dbReference>
<dbReference type="Pfam" id="PF00048">
    <property type="entry name" value="IL8"/>
    <property type="match status" value="1"/>
</dbReference>
<dbReference type="RefSeq" id="XP_073931805.1">
    <property type="nucleotide sequence ID" value="XM_074075704.1"/>
</dbReference>
<dbReference type="FunFam" id="2.40.50.40:FF:000002">
    <property type="entry name" value="C-C motif chemokine"/>
    <property type="match status" value="1"/>
</dbReference>
<evidence type="ECO:0000313" key="10">
    <source>
        <dbReference type="EMBL" id="JAW07208.1"/>
    </source>
</evidence>
<feature type="chain" id="PRO_5044571033" evidence="8">
    <location>
        <begin position="21"/>
        <end position="119"/>
    </location>
</feature>
<evidence type="ECO:0000256" key="2">
    <source>
        <dbReference type="ARBA" id="ARBA00010868"/>
    </source>
</evidence>
<dbReference type="RefSeq" id="XP_073931804.1">
    <property type="nucleotide sequence ID" value="XM_074075703.1"/>
</dbReference>
<keyword evidence="4" id="KW-0202">Cytokine</keyword>
<name>A0A250YMJ6_CASCN</name>
<evidence type="ECO:0000259" key="9">
    <source>
        <dbReference type="SMART" id="SM00199"/>
    </source>
</evidence>
<sequence>MAGPRMIVLGLLLLAFCAHCISPTGSVIIPSSCCMSFTSKKIQENRVVSYQVANRSVCPKAGVIFTTKKGLKFCGDPKQAWVQKYIRNLDAKRKRSSSGPRPVGVKGVIQRHCGNNTAF</sequence>
<dbReference type="SUPFAM" id="SSF54117">
    <property type="entry name" value="Interleukin 8-like chemokines"/>
    <property type="match status" value="1"/>
</dbReference>
<dbReference type="InterPro" id="IPR001811">
    <property type="entry name" value="Chemokine_IL8-like_dom"/>
</dbReference>
<protein>
    <submittedName>
        <fullName evidence="10 13">C-C motif chemokine 24</fullName>
    </submittedName>
</protein>
<dbReference type="AlphaFoldDB" id="A0A250YMJ6"/>
<reference evidence="10" key="1">
    <citation type="journal article" date="2017" name="G3 (Bethesda)">
        <title>De Novo Genome and Transcriptome Assembly of the Canadian Beaver (Castor canadensis).</title>
        <authorList>
            <person name="Lok S."/>
            <person name="Paton T.A."/>
            <person name="Wang Z."/>
            <person name="Kaur G."/>
            <person name="Walker S."/>
            <person name="Yuen R.K."/>
            <person name="Sung W.W."/>
            <person name="Whitney J."/>
            <person name="Buchanan J.A."/>
            <person name="Trost B."/>
            <person name="Singh N."/>
            <person name="Apresto B."/>
            <person name="Chen N."/>
            <person name="Coole M."/>
            <person name="Dawson T.J."/>
            <person name="Ho K.Y."/>
            <person name="Hu Z."/>
            <person name="Pullenayegum S."/>
            <person name="Samler K."/>
            <person name="Shipstone A."/>
            <person name="Tsoi F."/>
            <person name="Wang T."/>
            <person name="Pereira S.L."/>
            <person name="Rostami P."/>
            <person name="Ryan C.A."/>
            <person name="Tong A.H."/>
            <person name="Ng K."/>
            <person name="Sundaravadanam Y."/>
            <person name="Simpson J.T."/>
            <person name="Lim B.K."/>
            <person name="Engstrom M.D."/>
            <person name="Dutton C.J."/>
            <person name="Kerr K.C."/>
            <person name="Franke M."/>
            <person name="Rapley W."/>
            <person name="Wintle R.F."/>
            <person name="Scherer S.W."/>
        </authorList>
    </citation>
    <scope>NUCLEOTIDE SEQUENCE</scope>
    <source>
        <strain evidence="10">Ward</strain>
        <tissue evidence="10">Leukocyte</tissue>
    </source>
</reference>
<dbReference type="Gene3D" id="2.40.50.40">
    <property type="match status" value="1"/>
</dbReference>
<proteinExistence type="inferred from homology"/>
<dbReference type="GeneID" id="109685146"/>